<sequence length="114" mass="12759">MATRSEDVLGEKWDKCVADTLIKVGTGFGVGALFSLLLFKRRAWPVIFGIGSGFGMGYNNCEHTLNEPTLLRAYTLKAKQKMQHQQPPRPSDPLLHAVLMCLHGLQDSSFMFLY</sequence>
<dbReference type="InterPro" id="IPR007512">
    <property type="entry name" value="Mic10"/>
</dbReference>
<evidence type="ECO:0000256" key="8">
    <source>
        <dbReference type="ARBA" id="ARBA00023136"/>
    </source>
</evidence>
<feature type="transmembrane region" description="Helical" evidence="9">
    <location>
        <begin position="20"/>
        <end position="39"/>
    </location>
</feature>
<dbReference type="OrthoDB" id="1916310at2759"/>
<proteinExistence type="inferred from homology"/>
<evidence type="ECO:0000256" key="7">
    <source>
        <dbReference type="ARBA" id="ARBA00023128"/>
    </source>
</evidence>
<evidence type="ECO:0000256" key="1">
    <source>
        <dbReference type="ARBA" id="ARBA00002689"/>
    </source>
</evidence>
<keyword evidence="5 9" id="KW-0999">Mitochondrion inner membrane</keyword>
<dbReference type="GO" id="GO:0061617">
    <property type="term" value="C:MICOS complex"/>
    <property type="evidence" value="ECO:0007669"/>
    <property type="project" value="UniProtKB-UniRule"/>
</dbReference>
<reference evidence="10" key="1">
    <citation type="submission" date="2020-03" db="EMBL/GenBank/DDBJ databases">
        <title>A transcriptome and proteome of the tick Rhipicephalus microplus shaped by the genetic composition of its hosts and developmental stage.</title>
        <authorList>
            <person name="Garcia G.R."/>
            <person name="Ribeiro J.M.C."/>
            <person name="Maruyama S.R."/>
            <person name="Gardinasse L.G."/>
            <person name="Nelson K."/>
            <person name="Ferreira B.R."/>
            <person name="Andrade T.G."/>
            <person name="Santos I.K.F.M."/>
        </authorList>
    </citation>
    <scope>NUCLEOTIDE SEQUENCE</scope>
    <source>
        <strain evidence="10">NSGR</strain>
        <tissue evidence="10">Salivary glands</tissue>
    </source>
</reference>
<protein>
    <recommendedName>
        <fullName evidence="9">MICOS complex subunit MIC10</fullName>
    </recommendedName>
</protein>
<comment type="subunit">
    <text evidence="9">Component of the mitochondrial contact site and cristae organizing system (MICOS) complex.</text>
</comment>
<dbReference type="PANTHER" id="PTHR21304:SF0">
    <property type="entry name" value="MICOS COMPLEX SUBUNIT MIC10"/>
    <property type="match status" value="1"/>
</dbReference>
<evidence type="ECO:0000256" key="3">
    <source>
        <dbReference type="ARBA" id="ARBA00006792"/>
    </source>
</evidence>
<evidence type="ECO:0000256" key="2">
    <source>
        <dbReference type="ARBA" id="ARBA00004434"/>
    </source>
</evidence>
<evidence type="ECO:0000256" key="9">
    <source>
        <dbReference type="RuleBase" id="RU363011"/>
    </source>
</evidence>
<dbReference type="Pfam" id="PF04418">
    <property type="entry name" value="DUF543"/>
    <property type="match status" value="1"/>
</dbReference>
<dbReference type="VEuPathDB" id="VectorBase:LOC119177253"/>
<evidence type="ECO:0000256" key="6">
    <source>
        <dbReference type="ARBA" id="ARBA00022989"/>
    </source>
</evidence>
<dbReference type="AlphaFoldDB" id="A0A6G5AFR0"/>
<dbReference type="EMBL" id="GIKN01006584">
    <property type="protein sequence ID" value="NIE48857.1"/>
    <property type="molecule type" value="Transcribed_RNA"/>
</dbReference>
<keyword evidence="6 9" id="KW-1133">Transmembrane helix</keyword>
<keyword evidence="8 9" id="KW-0472">Membrane</keyword>
<comment type="function">
    <text evidence="1 9">Component of the MICOS complex, a large protein complex of the mitochondrial inner membrane that plays crucial roles in the maintenance of crista junctions, inner membrane architecture, and formation of contact sites to the outer membrane.</text>
</comment>
<evidence type="ECO:0000256" key="4">
    <source>
        <dbReference type="ARBA" id="ARBA00022692"/>
    </source>
</evidence>
<comment type="subcellular location">
    <subcellularLocation>
        <location evidence="2 9">Mitochondrion inner membrane</location>
        <topology evidence="2 9">Single-pass membrane protein</topology>
    </subcellularLocation>
</comment>
<name>A0A6G5AFR0_RHIMP</name>
<comment type="similarity">
    <text evidence="3 9">Belongs to the MICOS complex subunit Mic10 family.</text>
</comment>
<dbReference type="PANTHER" id="PTHR21304">
    <property type="entry name" value="MICOS COMPLEX SUBUNIT MIC10"/>
    <property type="match status" value="1"/>
</dbReference>
<evidence type="ECO:0000313" key="10">
    <source>
        <dbReference type="EMBL" id="NIE48857.1"/>
    </source>
</evidence>
<accession>A0A6G5AFR0</accession>
<keyword evidence="4 9" id="KW-0812">Transmembrane</keyword>
<evidence type="ECO:0000256" key="5">
    <source>
        <dbReference type="ARBA" id="ARBA00022792"/>
    </source>
</evidence>
<organism evidence="10">
    <name type="scientific">Rhipicephalus microplus</name>
    <name type="common">Cattle tick</name>
    <name type="synonym">Boophilus microplus</name>
    <dbReference type="NCBI Taxonomy" id="6941"/>
    <lineage>
        <taxon>Eukaryota</taxon>
        <taxon>Metazoa</taxon>
        <taxon>Ecdysozoa</taxon>
        <taxon>Arthropoda</taxon>
        <taxon>Chelicerata</taxon>
        <taxon>Arachnida</taxon>
        <taxon>Acari</taxon>
        <taxon>Parasitiformes</taxon>
        <taxon>Ixodida</taxon>
        <taxon>Ixodoidea</taxon>
        <taxon>Ixodidae</taxon>
        <taxon>Rhipicephalinae</taxon>
        <taxon>Rhipicephalus</taxon>
        <taxon>Boophilus</taxon>
    </lineage>
</organism>
<keyword evidence="7 9" id="KW-0496">Mitochondrion</keyword>